<dbReference type="EMBL" id="CAJNOM010000001">
    <property type="protein sequence ID" value="CAF0728075.1"/>
    <property type="molecule type" value="Genomic_DNA"/>
</dbReference>
<reference evidence="1" key="1">
    <citation type="submission" date="2021-02" db="EMBL/GenBank/DDBJ databases">
        <authorList>
            <person name="Nowell W R."/>
        </authorList>
    </citation>
    <scope>NUCLEOTIDE SEQUENCE</scope>
</reference>
<dbReference type="AlphaFoldDB" id="A0A813MUK4"/>
<accession>A0A813MUK4</accession>
<keyword evidence="4" id="KW-1185">Reference proteome</keyword>
<gene>
    <name evidence="2" type="ORF">BJG266_LOCUS7653</name>
    <name evidence="1" type="ORF">QVE165_LOCUS12</name>
    <name evidence="3" type="ORF">QVE165_LOCUS23153</name>
</gene>
<dbReference type="EMBL" id="CAJNOI010000023">
    <property type="protein sequence ID" value="CAF0847407.1"/>
    <property type="molecule type" value="Genomic_DNA"/>
</dbReference>
<name>A0A813MUK4_9BILA</name>
<proteinExistence type="predicted"/>
<evidence type="ECO:0000313" key="3">
    <source>
        <dbReference type="EMBL" id="CAF1153555.1"/>
    </source>
</evidence>
<evidence type="ECO:0000313" key="1">
    <source>
        <dbReference type="EMBL" id="CAF0728075.1"/>
    </source>
</evidence>
<organism evidence="1 4">
    <name type="scientific">Adineta steineri</name>
    <dbReference type="NCBI Taxonomy" id="433720"/>
    <lineage>
        <taxon>Eukaryota</taxon>
        <taxon>Metazoa</taxon>
        <taxon>Spiralia</taxon>
        <taxon>Gnathifera</taxon>
        <taxon>Rotifera</taxon>
        <taxon>Eurotatoria</taxon>
        <taxon>Bdelloidea</taxon>
        <taxon>Adinetida</taxon>
        <taxon>Adinetidae</taxon>
        <taxon>Adineta</taxon>
    </lineage>
</organism>
<evidence type="ECO:0000313" key="4">
    <source>
        <dbReference type="Proteomes" id="UP000663832"/>
    </source>
</evidence>
<sequence>MKGHYKLCDQNYKDKNGLYSNFLKHIKRKHPRQYKQLNSKNNNVLLKNVILENDDQPLLELSSSESKQNRINMAIAISLIIKCNLPLNLAENNAFRDFLK</sequence>
<dbReference type="Proteomes" id="UP000663832">
    <property type="component" value="Unassembled WGS sequence"/>
</dbReference>
<protein>
    <submittedName>
        <fullName evidence="1">Uncharacterized protein</fullName>
    </submittedName>
</protein>
<dbReference type="Proteomes" id="UP000663877">
    <property type="component" value="Unassembled WGS sequence"/>
</dbReference>
<evidence type="ECO:0000313" key="2">
    <source>
        <dbReference type="EMBL" id="CAF0847407.1"/>
    </source>
</evidence>
<dbReference type="OrthoDB" id="8015231at2759"/>
<dbReference type="EMBL" id="CAJNOM010000156">
    <property type="protein sequence ID" value="CAF1153555.1"/>
    <property type="molecule type" value="Genomic_DNA"/>
</dbReference>
<comment type="caution">
    <text evidence="1">The sequence shown here is derived from an EMBL/GenBank/DDBJ whole genome shotgun (WGS) entry which is preliminary data.</text>
</comment>